<dbReference type="CDD" id="cd03135">
    <property type="entry name" value="GATase1_DJ-1"/>
    <property type="match status" value="1"/>
</dbReference>
<evidence type="ECO:0000313" key="3">
    <source>
        <dbReference type="Proteomes" id="UP000886780"/>
    </source>
</evidence>
<dbReference type="InterPro" id="IPR050325">
    <property type="entry name" value="Prot/Nucl_acid_deglycase"/>
</dbReference>
<dbReference type="Proteomes" id="UP000886780">
    <property type="component" value="Unassembled WGS sequence"/>
</dbReference>
<gene>
    <name evidence="2" type="ORF">IAA28_11210</name>
</gene>
<proteinExistence type="predicted"/>
<dbReference type="EMBL" id="DXEU01000206">
    <property type="protein sequence ID" value="HIX53355.1"/>
    <property type="molecule type" value="Genomic_DNA"/>
</dbReference>
<dbReference type="AlphaFoldDB" id="A0A9D1W6L2"/>
<sequence length="185" mass="19999">MKRAALILARGFEESESLTIADVLIRAGLTCELTGLEEEIVEGAHGIQVKCDRVLGEDLTDYDMIILPGGYGGVDAMSGNEVLIRILQEMDRKGKFVCAICAAPAVLEKAGLLEGRRYTAYAGYENKIAQGTYVKQQVVEDGNLITGMGPAMAYLFGYHLAAALGGDAETVKSKMLYNHSFKEVE</sequence>
<dbReference type="InterPro" id="IPR006287">
    <property type="entry name" value="DJ-1"/>
</dbReference>
<dbReference type="InterPro" id="IPR029062">
    <property type="entry name" value="Class_I_gatase-like"/>
</dbReference>
<dbReference type="GO" id="GO:0005737">
    <property type="term" value="C:cytoplasm"/>
    <property type="evidence" value="ECO:0007669"/>
    <property type="project" value="TreeGrafter"/>
</dbReference>
<accession>A0A9D1W6L2</accession>
<comment type="caution">
    <text evidence="2">The sequence shown here is derived from an EMBL/GenBank/DDBJ whole genome shotgun (WGS) entry which is preliminary data.</text>
</comment>
<evidence type="ECO:0000259" key="1">
    <source>
        <dbReference type="Pfam" id="PF01965"/>
    </source>
</evidence>
<dbReference type="PANTHER" id="PTHR48094">
    <property type="entry name" value="PROTEIN/NUCLEIC ACID DEGLYCASE DJ-1-RELATED"/>
    <property type="match status" value="1"/>
</dbReference>
<dbReference type="NCBIfam" id="TIGR01383">
    <property type="entry name" value="not_thiJ"/>
    <property type="match status" value="1"/>
</dbReference>
<name>A0A9D1W6L2_9FIRM</name>
<organism evidence="2 3">
    <name type="scientific">Candidatus Lachnoclostridium stercoripullorum</name>
    <dbReference type="NCBI Taxonomy" id="2838635"/>
    <lineage>
        <taxon>Bacteria</taxon>
        <taxon>Bacillati</taxon>
        <taxon>Bacillota</taxon>
        <taxon>Clostridia</taxon>
        <taxon>Lachnospirales</taxon>
        <taxon>Lachnospiraceae</taxon>
    </lineage>
</organism>
<protein>
    <submittedName>
        <fullName evidence="2">DJ-1/PfpI family protein</fullName>
    </submittedName>
</protein>
<dbReference type="InterPro" id="IPR002818">
    <property type="entry name" value="DJ-1/PfpI"/>
</dbReference>
<reference evidence="2" key="1">
    <citation type="journal article" date="2021" name="PeerJ">
        <title>Extensive microbial diversity within the chicken gut microbiome revealed by metagenomics and culture.</title>
        <authorList>
            <person name="Gilroy R."/>
            <person name="Ravi A."/>
            <person name="Getino M."/>
            <person name="Pursley I."/>
            <person name="Horton D.L."/>
            <person name="Alikhan N.F."/>
            <person name="Baker D."/>
            <person name="Gharbi K."/>
            <person name="Hall N."/>
            <person name="Watson M."/>
            <person name="Adriaenssens E.M."/>
            <person name="Foster-Nyarko E."/>
            <person name="Jarju S."/>
            <person name="Secka A."/>
            <person name="Antonio M."/>
            <person name="Oren A."/>
            <person name="Chaudhuri R.R."/>
            <person name="La Ragione R."/>
            <person name="Hildebrand F."/>
            <person name="Pallen M.J."/>
        </authorList>
    </citation>
    <scope>NUCLEOTIDE SEQUENCE</scope>
    <source>
        <strain evidence="2">ChiGjej4B4-12881</strain>
    </source>
</reference>
<dbReference type="Gene3D" id="3.40.50.880">
    <property type="match status" value="1"/>
</dbReference>
<dbReference type="SUPFAM" id="SSF52317">
    <property type="entry name" value="Class I glutamine amidotransferase-like"/>
    <property type="match status" value="1"/>
</dbReference>
<dbReference type="Pfam" id="PF01965">
    <property type="entry name" value="DJ-1_PfpI"/>
    <property type="match status" value="1"/>
</dbReference>
<dbReference type="PANTHER" id="PTHR48094:SF12">
    <property type="entry name" value="PARKINSON DISEASE PROTEIN 7 HOMOLOG"/>
    <property type="match status" value="1"/>
</dbReference>
<reference evidence="2" key="2">
    <citation type="submission" date="2021-04" db="EMBL/GenBank/DDBJ databases">
        <authorList>
            <person name="Gilroy R."/>
        </authorList>
    </citation>
    <scope>NUCLEOTIDE SEQUENCE</scope>
    <source>
        <strain evidence="2">ChiGjej4B4-12881</strain>
    </source>
</reference>
<feature type="domain" description="DJ-1/PfpI" evidence="1">
    <location>
        <begin position="2"/>
        <end position="161"/>
    </location>
</feature>
<evidence type="ECO:0000313" key="2">
    <source>
        <dbReference type="EMBL" id="HIX53355.1"/>
    </source>
</evidence>